<feature type="transmembrane region" description="Helical" evidence="2">
    <location>
        <begin position="18"/>
        <end position="39"/>
    </location>
</feature>
<dbReference type="InterPro" id="IPR052336">
    <property type="entry name" value="MlaD_Phospholipid_Transporter"/>
</dbReference>
<dbReference type="PANTHER" id="PTHR33371">
    <property type="entry name" value="INTERMEMBRANE PHOSPHOLIPID TRANSPORT SYSTEM BINDING PROTEIN MLAD-RELATED"/>
    <property type="match status" value="1"/>
</dbReference>
<evidence type="ECO:0000313" key="5">
    <source>
        <dbReference type="EMBL" id="QHN33976.1"/>
    </source>
</evidence>
<evidence type="ECO:0000313" key="6">
    <source>
        <dbReference type="Proteomes" id="UP001059836"/>
    </source>
</evidence>
<name>A0ABX6IDN4_9ACTN</name>
<dbReference type="InterPro" id="IPR003399">
    <property type="entry name" value="Mce/MlaD"/>
</dbReference>
<gene>
    <name evidence="5" type="ORF">GII31_02680</name>
</gene>
<organism evidence="5 6">
    <name type="scientific">Gordonia pseudamarae</name>
    <dbReference type="NCBI Taxonomy" id="2831662"/>
    <lineage>
        <taxon>Bacteria</taxon>
        <taxon>Bacillati</taxon>
        <taxon>Actinomycetota</taxon>
        <taxon>Actinomycetes</taxon>
        <taxon>Mycobacteriales</taxon>
        <taxon>Gordoniaceae</taxon>
        <taxon>Gordonia</taxon>
    </lineage>
</organism>
<dbReference type="EMBL" id="CP045809">
    <property type="protein sequence ID" value="QHN33976.1"/>
    <property type="molecule type" value="Genomic_DNA"/>
</dbReference>
<evidence type="ECO:0000256" key="2">
    <source>
        <dbReference type="SAM" id="Phobius"/>
    </source>
</evidence>
<feature type="region of interest" description="Disordered" evidence="1">
    <location>
        <begin position="402"/>
        <end position="435"/>
    </location>
</feature>
<reference evidence="5" key="1">
    <citation type="journal article" date="2021" name="Nat. Microbiol.">
        <title>Cocultivation of an ultrasmall environmental parasitic bacterium with lytic ability against bacteria associated with wastewater foams.</title>
        <authorList>
            <person name="Batinovic S."/>
            <person name="Rose J.J.A."/>
            <person name="Ratcliffe J."/>
            <person name="Seviour R.J."/>
            <person name="Petrovski S."/>
        </authorList>
    </citation>
    <scope>NUCLEOTIDE SEQUENCE</scope>
    <source>
        <strain evidence="5">CON9</strain>
    </source>
</reference>
<dbReference type="PANTHER" id="PTHR33371:SF4">
    <property type="entry name" value="INTERMEMBRANE PHOSPHOLIPID TRANSPORT SYSTEM BINDING PROTEIN MLAD"/>
    <property type="match status" value="1"/>
</dbReference>
<evidence type="ECO:0000256" key="1">
    <source>
        <dbReference type="SAM" id="MobiDB-lite"/>
    </source>
</evidence>
<keyword evidence="2" id="KW-1133">Transmembrane helix</keyword>
<protein>
    <submittedName>
        <fullName evidence="5">MCE family protein</fullName>
    </submittedName>
</protein>
<dbReference type="NCBIfam" id="TIGR00996">
    <property type="entry name" value="Mtu_fam_mce"/>
    <property type="match status" value="1"/>
</dbReference>
<keyword evidence="2" id="KW-0812">Transmembrane</keyword>
<dbReference type="Proteomes" id="UP001059836">
    <property type="component" value="Chromosome"/>
</dbReference>
<dbReference type="InterPro" id="IPR005693">
    <property type="entry name" value="Mce"/>
</dbReference>
<keyword evidence="6" id="KW-1185">Reference proteome</keyword>
<dbReference type="Pfam" id="PF02470">
    <property type="entry name" value="MlaD"/>
    <property type="match status" value="1"/>
</dbReference>
<dbReference type="RefSeq" id="WP_213246566.1">
    <property type="nucleotide sequence ID" value="NZ_CP045806.1"/>
</dbReference>
<feature type="domain" description="Mammalian cell entry C-terminal" evidence="4">
    <location>
        <begin position="128"/>
        <end position="300"/>
    </location>
</feature>
<dbReference type="InterPro" id="IPR024516">
    <property type="entry name" value="Mce_C"/>
</dbReference>
<sequence length="435" mass="45856">MSGSSGIAAGVRSVPGKVWISMAAVVAIIAALIIGGKVVNNLRYNTYTAYFKATSGMFVGDPVKIIGVEVGKVSSITPRTGDVRVRFTVDSSRTLPKNASAYIVADSLVGGRFIQVTPVYHGGDKLGDGGQIPMERTAIPVEWDQVKTELDKLANNFGPTVDDDKGSLARTVDTLGRNLDGTGAELNRAIKELSTVATTFSDNRGDLFATVRNLQTLTTALSSVDGQMMEFNGRIASVSELLARNTGKIDGALTELDSVLGEVSSFLDNNTDALSTSVKRLSDVTTMVAAKDEEFRGLLHSGPHQLVNFYNIYNPLTGSLTGAFALGNGGSLINFLCQAIEGSDAPGTAAEADAAECVEVLGPMLASIAVNYPPFLFSPMTGMSATQDQLIYQNADVKRRAQARQDDIDAGNRTENPGKNTDSLSSLLVPFGVGG</sequence>
<evidence type="ECO:0000259" key="4">
    <source>
        <dbReference type="Pfam" id="PF11887"/>
    </source>
</evidence>
<accession>A0ABX6IDN4</accession>
<feature type="domain" description="Mce/MlaD" evidence="3">
    <location>
        <begin position="44"/>
        <end position="118"/>
    </location>
</feature>
<feature type="compositionally biased region" description="Polar residues" evidence="1">
    <location>
        <begin position="413"/>
        <end position="426"/>
    </location>
</feature>
<dbReference type="Pfam" id="PF11887">
    <property type="entry name" value="Mce4_CUP1"/>
    <property type="match status" value="1"/>
</dbReference>
<keyword evidence="2" id="KW-0472">Membrane</keyword>
<feature type="compositionally biased region" description="Basic and acidic residues" evidence="1">
    <location>
        <begin position="402"/>
        <end position="412"/>
    </location>
</feature>
<proteinExistence type="predicted"/>
<evidence type="ECO:0000259" key="3">
    <source>
        <dbReference type="Pfam" id="PF02470"/>
    </source>
</evidence>